<feature type="region of interest" description="Disordered" evidence="1">
    <location>
        <begin position="1"/>
        <end position="112"/>
    </location>
</feature>
<organism evidence="2">
    <name type="scientific">Pyrodinium bahamense</name>
    <dbReference type="NCBI Taxonomy" id="73915"/>
    <lineage>
        <taxon>Eukaryota</taxon>
        <taxon>Sar</taxon>
        <taxon>Alveolata</taxon>
        <taxon>Dinophyceae</taxon>
        <taxon>Gonyaulacales</taxon>
        <taxon>Pyrocystaceae</taxon>
        <taxon>Pyrodinium</taxon>
    </lineage>
</organism>
<feature type="compositionally biased region" description="Low complexity" evidence="1">
    <location>
        <begin position="15"/>
        <end position="39"/>
    </location>
</feature>
<evidence type="ECO:0008006" key="3">
    <source>
        <dbReference type="Google" id="ProtNLM"/>
    </source>
</evidence>
<reference evidence="2" key="1">
    <citation type="submission" date="2021-01" db="EMBL/GenBank/DDBJ databases">
        <authorList>
            <person name="Corre E."/>
            <person name="Pelletier E."/>
            <person name="Niang G."/>
            <person name="Scheremetjew M."/>
            <person name="Finn R."/>
            <person name="Kale V."/>
            <person name="Holt S."/>
            <person name="Cochrane G."/>
            <person name="Meng A."/>
            <person name="Brown T."/>
            <person name="Cohen L."/>
        </authorList>
    </citation>
    <scope>NUCLEOTIDE SEQUENCE</scope>
    <source>
        <strain evidence="2">Pbaha01</strain>
    </source>
</reference>
<feature type="compositionally biased region" description="Basic and acidic residues" evidence="1">
    <location>
        <begin position="188"/>
        <end position="202"/>
    </location>
</feature>
<dbReference type="Pfam" id="PF04979">
    <property type="entry name" value="IPP-2"/>
    <property type="match status" value="1"/>
</dbReference>
<dbReference type="AlphaFoldDB" id="A0A7S0AN76"/>
<dbReference type="PANTHER" id="PTHR12398:SF20">
    <property type="entry name" value="PROTEIN PHOSPHATASE 1 REGULATORY INHIBITOR SUBUNIT 2"/>
    <property type="match status" value="1"/>
</dbReference>
<feature type="compositionally biased region" description="Basic and acidic residues" evidence="1">
    <location>
        <begin position="49"/>
        <end position="78"/>
    </location>
</feature>
<dbReference type="GO" id="GO:0009966">
    <property type="term" value="P:regulation of signal transduction"/>
    <property type="evidence" value="ECO:0007669"/>
    <property type="project" value="InterPro"/>
</dbReference>
<protein>
    <recommendedName>
        <fullName evidence="3">Protein phosphatase inhibitor 2</fullName>
    </recommendedName>
</protein>
<gene>
    <name evidence="2" type="ORF">PBAH0796_LOCUS19375</name>
</gene>
<feature type="compositionally biased region" description="Pro residues" evidence="1">
    <location>
        <begin position="168"/>
        <end position="181"/>
    </location>
</feature>
<evidence type="ECO:0000313" key="2">
    <source>
        <dbReference type="EMBL" id="CAD8369437.1"/>
    </source>
</evidence>
<name>A0A7S0AN76_9DINO</name>
<dbReference type="GO" id="GO:0004864">
    <property type="term" value="F:protein phosphatase inhibitor activity"/>
    <property type="evidence" value="ECO:0007669"/>
    <property type="project" value="InterPro"/>
</dbReference>
<dbReference type="InterPro" id="IPR007062">
    <property type="entry name" value="PPI-2"/>
</dbReference>
<dbReference type="PANTHER" id="PTHR12398">
    <property type="entry name" value="PROTEIN PHOSPHATASE INHIBITOR"/>
    <property type="match status" value="1"/>
</dbReference>
<proteinExistence type="predicted"/>
<dbReference type="EMBL" id="HBEG01031652">
    <property type="protein sequence ID" value="CAD8369437.1"/>
    <property type="molecule type" value="Transcribed_RNA"/>
</dbReference>
<feature type="compositionally biased region" description="Low complexity" evidence="1">
    <location>
        <begin position="86"/>
        <end position="105"/>
    </location>
</feature>
<sequence>MGASTEGNAGDGGPASADVVNAAADAGSTVPAATAPTTPRVSGRKRRRELPPDVHVRWDEATIAEHDKERGTRQKIDEPPTPFAWSPPSASEDSDAAGASPGSTPTRCGVPSSAVPLNAVDPAEVAARLCQLAAERGRAVDVSATSPEPEEGAVEALAERAAPAAPAASPPPAAAPSPAHVPGPFREAVQHRWAEEPPHGEEPLQGARQSNCHTVFAGVAGAGEPKPSSASFRAKRAQHYDEFKMLQAFRQKQAAKGEADDDD</sequence>
<evidence type="ECO:0000256" key="1">
    <source>
        <dbReference type="SAM" id="MobiDB-lite"/>
    </source>
</evidence>
<accession>A0A7S0AN76</accession>
<feature type="region of interest" description="Disordered" evidence="1">
    <location>
        <begin position="136"/>
        <end position="235"/>
    </location>
</feature>